<dbReference type="EMBL" id="MFJN01000016">
    <property type="protein sequence ID" value="OGG21782.1"/>
    <property type="molecule type" value="Genomic_DNA"/>
</dbReference>
<name>A0A1F6ABJ3_9BACT</name>
<evidence type="ECO:0000256" key="1">
    <source>
        <dbReference type="ARBA" id="ARBA00006018"/>
    </source>
</evidence>
<evidence type="ECO:0008006" key="4">
    <source>
        <dbReference type="Google" id="ProtNLM"/>
    </source>
</evidence>
<proteinExistence type="inferred from homology"/>
<gene>
    <name evidence="2" type="ORF">A3D03_01390</name>
</gene>
<accession>A0A1F6ABJ3</accession>
<evidence type="ECO:0000313" key="3">
    <source>
        <dbReference type="Proteomes" id="UP000177092"/>
    </source>
</evidence>
<dbReference type="Proteomes" id="UP000177092">
    <property type="component" value="Unassembled WGS sequence"/>
</dbReference>
<evidence type="ECO:0000313" key="2">
    <source>
        <dbReference type="EMBL" id="OGG21782.1"/>
    </source>
</evidence>
<dbReference type="Pfam" id="PF01455">
    <property type="entry name" value="HupF_HypC"/>
    <property type="match status" value="1"/>
</dbReference>
<sequence length="68" mass="7565">MCFTIPLKVIKIGAGFAVVEGNKKIKIEKLMHLKIGDFLQVNGGLAVGKLSIREGLRIRKIINDIYKN</sequence>
<dbReference type="SUPFAM" id="SSF159127">
    <property type="entry name" value="HupF/HypC-like"/>
    <property type="match status" value="1"/>
</dbReference>
<dbReference type="InterPro" id="IPR001109">
    <property type="entry name" value="Hydrogenase_HupF/HypC"/>
</dbReference>
<comment type="caution">
    <text evidence="2">The sequence shown here is derived from an EMBL/GenBank/DDBJ whole genome shotgun (WGS) entry which is preliminary data.</text>
</comment>
<organism evidence="2 3">
    <name type="scientific">Candidatus Gottesmanbacteria bacterium RIFCSPHIGHO2_02_FULL_40_13</name>
    <dbReference type="NCBI Taxonomy" id="1798384"/>
    <lineage>
        <taxon>Bacteria</taxon>
        <taxon>Candidatus Gottesmaniibacteriota</taxon>
    </lineage>
</organism>
<comment type="similarity">
    <text evidence="1">Belongs to the HupF/HypC family.</text>
</comment>
<dbReference type="STRING" id="1798384.A3D03_01390"/>
<protein>
    <recommendedName>
        <fullName evidence="4">Hydrogenase assembly protein HupF</fullName>
    </recommendedName>
</protein>
<reference evidence="2 3" key="1">
    <citation type="journal article" date="2016" name="Nat. Commun.">
        <title>Thousands of microbial genomes shed light on interconnected biogeochemical processes in an aquifer system.</title>
        <authorList>
            <person name="Anantharaman K."/>
            <person name="Brown C.T."/>
            <person name="Hug L.A."/>
            <person name="Sharon I."/>
            <person name="Castelle C.J."/>
            <person name="Probst A.J."/>
            <person name="Thomas B.C."/>
            <person name="Singh A."/>
            <person name="Wilkins M.J."/>
            <person name="Karaoz U."/>
            <person name="Brodie E.L."/>
            <person name="Williams K.H."/>
            <person name="Hubbard S.S."/>
            <person name="Banfield J.F."/>
        </authorList>
    </citation>
    <scope>NUCLEOTIDE SEQUENCE [LARGE SCALE GENOMIC DNA]</scope>
</reference>
<dbReference type="Gene3D" id="2.30.30.140">
    <property type="match status" value="1"/>
</dbReference>
<dbReference type="AlphaFoldDB" id="A0A1F6ABJ3"/>